<evidence type="ECO:0000259" key="3">
    <source>
        <dbReference type="SMART" id="SM01006"/>
    </source>
</evidence>
<dbReference type="GO" id="GO:0016410">
    <property type="term" value="F:N-acyltransferase activity"/>
    <property type="evidence" value="ECO:0007669"/>
    <property type="project" value="TreeGrafter"/>
</dbReference>
<keyword evidence="5" id="KW-1185">Reference proteome</keyword>
<comment type="similarity">
    <text evidence="1">Belongs to the lysine N-acyltransferase MbtK family.</text>
</comment>
<reference evidence="4 5" key="1">
    <citation type="submission" date="2017-10" db="EMBL/GenBank/DDBJ databases">
        <title>Comparative genomics in systemic dimorphic fungi from Ajellomycetaceae.</title>
        <authorList>
            <person name="Munoz J.F."/>
            <person name="Mcewen J.G."/>
            <person name="Clay O.K."/>
            <person name="Cuomo C.A."/>
        </authorList>
    </citation>
    <scope>NUCLEOTIDE SEQUENCE [LARGE SCALE GENOMIC DNA]</scope>
    <source>
        <strain evidence="4 5">UAMH7299</strain>
    </source>
</reference>
<dbReference type="STRING" id="1447883.A0A2B7YF01"/>
<gene>
    <name evidence="4" type="ORF">AJ80_03762</name>
</gene>
<organism evidence="4 5">
    <name type="scientific">Polytolypa hystricis (strain UAMH7299)</name>
    <dbReference type="NCBI Taxonomy" id="1447883"/>
    <lineage>
        <taxon>Eukaryota</taxon>
        <taxon>Fungi</taxon>
        <taxon>Dikarya</taxon>
        <taxon>Ascomycota</taxon>
        <taxon>Pezizomycotina</taxon>
        <taxon>Eurotiomycetes</taxon>
        <taxon>Eurotiomycetidae</taxon>
        <taxon>Onygenales</taxon>
        <taxon>Onygenales incertae sedis</taxon>
        <taxon>Polytolypa</taxon>
    </lineage>
</organism>
<evidence type="ECO:0000256" key="1">
    <source>
        <dbReference type="ARBA" id="ARBA00009893"/>
    </source>
</evidence>
<feature type="compositionally biased region" description="Polar residues" evidence="2">
    <location>
        <begin position="56"/>
        <end position="88"/>
    </location>
</feature>
<dbReference type="GO" id="GO:0019290">
    <property type="term" value="P:siderophore biosynthetic process"/>
    <property type="evidence" value="ECO:0007669"/>
    <property type="project" value="InterPro"/>
</dbReference>
<evidence type="ECO:0000313" key="5">
    <source>
        <dbReference type="Proteomes" id="UP000224634"/>
    </source>
</evidence>
<dbReference type="OrthoDB" id="448427at2759"/>
<feature type="domain" description="Acyltransferase MbtK/IucB-like conserved" evidence="3">
    <location>
        <begin position="360"/>
        <end position="409"/>
    </location>
</feature>
<dbReference type="Gene3D" id="3.40.630.30">
    <property type="match status" value="1"/>
</dbReference>
<dbReference type="InterPro" id="IPR016181">
    <property type="entry name" value="Acyl_CoA_acyltransferase"/>
</dbReference>
<dbReference type="Proteomes" id="UP000224634">
    <property type="component" value="Unassembled WGS sequence"/>
</dbReference>
<dbReference type="SUPFAM" id="SSF55729">
    <property type="entry name" value="Acyl-CoA N-acyltransferases (Nat)"/>
    <property type="match status" value="1"/>
</dbReference>
<dbReference type="AlphaFoldDB" id="A0A2B7YF01"/>
<evidence type="ECO:0000256" key="2">
    <source>
        <dbReference type="SAM" id="MobiDB-lite"/>
    </source>
</evidence>
<evidence type="ECO:0000313" key="4">
    <source>
        <dbReference type="EMBL" id="PGH19845.1"/>
    </source>
</evidence>
<dbReference type="SMART" id="SM01006">
    <property type="entry name" value="AlcB"/>
    <property type="match status" value="1"/>
</dbReference>
<dbReference type="PANTHER" id="PTHR31438">
    <property type="entry name" value="LYSINE N-ACYLTRANSFERASE C17G9.06C-RELATED"/>
    <property type="match status" value="1"/>
</dbReference>
<sequence>MAQNTIHLPNGFSCHVTPIFGGMSFKLLDTNLTNTVLPPGWAIVIQTERPRDRTTQGETRPNSARSDATDRSNPNESAHRSMSPSSFGPSRDQRFTKPTLDSDSLFISSVFFTSDVKPAVSPTRQIALMLWATLWWYFHQTPPDYTLTTEQSKKTPAAGRPKGEWIINIRREGVLNGRRLMKLERMGLVCNRDSSVGLDCDSRNPSGWDDIFVSRRSFWQLDPRIFLFPLAKRPIPGSSPSPFLSQPGSPARDLSSTVAVEAKNYGASITNLGPFTSGSNLPTYFPPPRTEYTFTDGIRHPIRRKPPGQGEVFYVRYIPSVGQTLSFRVPILPSKGPLILNSMATYHRKSRSTSCLPDIDALSNTGPNDVELLHKWMNIPRVSAFWGVAGAQSTQEKFLREQLTSRHSFPAFGCWDGKPFGYFEIYWVKEDRLGRLIDADKYDRGLHCLVGEEEFRGPHRVAIWLSSLLHSCFLADHRTENVIMEPRVDNERFISHLQKAGFSKQGEVTFPHKQSALMTISRDSWEAPVL</sequence>
<feature type="region of interest" description="Disordered" evidence="2">
    <location>
        <begin position="47"/>
        <end position="94"/>
    </location>
</feature>
<proteinExistence type="inferred from homology"/>
<dbReference type="InterPro" id="IPR019432">
    <property type="entry name" value="Acyltransferase_MbtK/IucB-like"/>
</dbReference>
<name>A0A2B7YF01_POLH7</name>
<protein>
    <recommendedName>
        <fullName evidence="3">Acyltransferase MbtK/IucB-like conserved domain-containing protein</fullName>
    </recommendedName>
</protein>
<dbReference type="Pfam" id="PF13523">
    <property type="entry name" value="Acetyltransf_8"/>
    <property type="match status" value="1"/>
</dbReference>
<dbReference type="PANTHER" id="PTHR31438:SF1">
    <property type="entry name" value="LYSINE N-ACYLTRANSFERASE C17G9.06C-RELATED"/>
    <property type="match status" value="1"/>
</dbReference>
<dbReference type="EMBL" id="PDNA01000044">
    <property type="protein sequence ID" value="PGH19845.1"/>
    <property type="molecule type" value="Genomic_DNA"/>
</dbReference>
<accession>A0A2B7YF01</accession>
<comment type="caution">
    <text evidence="4">The sequence shown here is derived from an EMBL/GenBank/DDBJ whole genome shotgun (WGS) entry which is preliminary data.</text>
</comment>